<keyword evidence="4" id="KW-0347">Helicase</keyword>
<evidence type="ECO:0000256" key="1">
    <source>
        <dbReference type="ARBA" id="ARBA00007913"/>
    </source>
</evidence>
<dbReference type="GO" id="GO:0016787">
    <property type="term" value="F:hydrolase activity"/>
    <property type="evidence" value="ECO:0007669"/>
    <property type="project" value="UniProtKB-KW"/>
</dbReference>
<dbReference type="Gene3D" id="3.40.50.300">
    <property type="entry name" value="P-loop containing nucleotide triphosphate hydrolases"/>
    <property type="match status" value="2"/>
</dbReference>
<dbReference type="Proteomes" id="UP000507470">
    <property type="component" value="Unassembled WGS sequence"/>
</dbReference>
<keyword evidence="2" id="KW-0547">Nucleotide-binding</keyword>
<dbReference type="EMBL" id="CACVKT020007075">
    <property type="protein sequence ID" value="CAC5405137.1"/>
    <property type="molecule type" value="Genomic_DNA"/>
</dbReference>
<evidence type="ECO:0000256" key="4">
    <source>
        <dbReference type="ARBA" id="ARBA00022806"/>
    </source>
</evidence>
<gene>
    <name evidence="8" type="ORF">MCOR_38852</name>
</gene>
<dbReference type="SUPFAM" id="SSF52540">
    <property type="entry name" value="P-loop containing nucleoside triphosphate hydrolases"/>
    <property type="match status" value="1"/>
</dbReference>
<dbReference type="Pfam" id="PF13087">
    <property type="entry name" value="AAA_12"/>
    <property type="match status" value="1"/>
</dbReference>
<dbReference type="Pfam" id="PF13086">
    <property type="entry name" value="AAA_11"/>
    <property type="match status" value="1"/>
</dbReference>
<evidence type="ECO:0000313" key="9">
    <source>
        <dbReference type="Proteomes" id="UP000507470"/>
    </source>
</evidence>
<dbReference type="PANTHER" id="PTHR43788:SF16">
    <property type="entry name" value="HELICASE WITH ZINC FINGER 2"/>
    <property type="match status" value="1"/>
</dbReference>
<evidence type="ECO:0000313" key="8">
    <source>
        <dbReference type="EMBL" id="CAC5405137.1"/>
    </source>
</evidence>
<evidence type="ECO:0000256" key="3">
    <source>
        <dbReference type="ARBA" id="ARBA00022801"/>
    </source>
</evidence>
<feature type="domain" description="DNA2/NAM7 helicase-like C-terminal" evidence="7">
    <location>
        <begin position="222"/>
        <end position="321"/>
    </location>
</feature>
<name>A0A6J8DBS1_MYTCO</name>
<keyword evidence="9" id="KW-1185">Reference proteome</keyword>
<organism evidence="8 9">
    <name type="scientific">Mytilus coruscus</name>
    <name type="common">Sea mussel</name>
    <dbReference type="NCBI Taxonomy" id="42192"/>
    <lineage>
        <taxon>Eukaryota</taxon>
        <taxon>Metazoa</taxon>
        <taxon>Spiralia</taxon>
        <taxon>Lophotrochozoa</taxon>
        <taxon>Mollusca</taxon>
        <taxon>Bivalvia</taxon>
        <taxon>Autobranchia</taxon>
        <taxon>Pteriomorphia</taxon>
        <taxon>Mytilida</taxon>
        <taxon>Mytiloidea</taxon>
        <taxon>Mytilidae</taxon>
        <taxon>Mytilinae</taxon>
        <taxon>Mytilus</taxon>
    </lineage>
</organism>
<dbReference type="PANTHER" id="PTHR43788">
    <property type="entry name" value="DNA2/NAM7 HELICASE FAMILY MEMBER"/>
    <property type="match status" value="1"/>
</dbReference>
<keyword evidence="3" id="KW-0378">Hydrolase</keyword>
<dbReference type="InterPro" id="IPR027417">
    <property type="entry name" value="P-loop_NTPase"/>
</dbReference>
<feature type="domain" description="DNA2/NAM7 helicase helicase" evidence="6">
    <location>
        <begin position="6"/>
        <end position="212"/>
    </location>
</feature>
<dbReference type="InterPro" id="IPR041679">
    <property type="entry name" value="DNA2/NAM7-like_C"/>
</dbReference>
<dbReference type="OrthoDB" id="2285229at2759"/>
<evidence type="ECO:0000259" key="6">
    <source>
        <dbReference type="Pfam" id="PF13086"/>
    </source>
</evidence>
<sequence length="331" mass="37423">MQQWTGDSKNQIIFCGPSNRSVDLVARLVIDKLGSKAPPIVIMYGSAIEQLTYPIPGRASVSRRNIRDAKADTYLVENGVVLHNIIRQDGKPYAARLKELDKQISDDVSMIEEMDKSTRGPLKTTIEDIKEYKDIQSKATKEELPKYDVIFCTTSLVANPKVLKATKDRVYQLIIDESGMCSEPSTIVPIIATSAKQIVLIGDHKQLRPIITCKEAARLGLGTSLFERYSRNHLYKTMLKEQYRMHPKICEFPSKHFYDGELRTHPGVGTSPKLQMWPHTIDGHCPHVFCHIEGDEQTLTVKTEAGNEQSKFNDAEVKQVVINLFPNNHYL</sequence>
<keyword evidence="5" id="KW-0067">ATP-binding</keyword>
<evidence type="ECO:0000259" key="7">
    <source>
        <dbReference type="Pfam" id="PF13087"/>
    </source>
</evidence>
<dbReference type="GO" id="GO:0043139">
    <property type="term" value="F:5'-3' DNA helicase activity"/>
    <property type="evidence" value="ECO:0007669"/>
    <property type="project" value="TreeGrafter"/>
</dbReference>
<evidence type="ECO:0000256" key="5">
    <source>
        <dbReference type="ARBA" id="ARBA00022840"/>
    </source>
</evidence>
<comment type="similarity">
    <text evidence="1">Belongs to the DNA2/NAM7 helicase family.</text>
</comment>
<protein>
    <recommendedName>
        <fullName evidence="10">RNA helicase</fullName>
    </recommendedName>
</protein>
<evidence type="ECO:0000256" key="2">
    <source>
        <dbReference type="ARBA" id="ARBA00022741"/>
    </source>
</evidence>
<accession>A0A6J8DBS1</accession>
<reference evidence="8 9" key="1">
    <citation type="submission" date="2020-06" db="EMBL/GenBank/DDBJ databases">
        <authorList>
            <person name="Li R."/>
            <person name="Bekaert M."/>
        </authorList>
    </citation>
    <scope>NUCLEOTIDE SEQUENCE [LARGE SCALE GENOMIC DNA]</scope>
    <source>
        <strain evidence="9">wild</strain>
    </source>
</reference>
<proteinExistence type="inferred from homology"/>
<dbReference type="InterPro" id="IPR041677">
    <property type="entry name" value="DNA2/NAM7_AAA_11"/>
</dbReference>
<dbReference type="InterPro" id="IPR050534">
    <property type="entry name" value="Coronavir_polyprotein_1ab"/>
</dbReference>
<dbReference type="GO" id="GO:0005524">
    <property type="term" value="F:ATP binding"/>
    <property type="evidence" value="ECO:0007669"/>
    <property type="project" value="UniProtKB-KW"/>
</dbReference>
<dbReference type="AlphaFoldDB" id="A0A6J8DBS1"/>
<evidence type="ECO:0008006" key="10">
    <source>
        <dbReference type="Google" id="ProtNLM"/>
    </source>
</evidence>